<dbReference type="InterPro" id="IPR006222">
    <property type="entry name" value="GCVT_N"/>
</dbReference>
<dbReference type="Gene3D" id="3.30.1360.120">
    <property type="entry name" value="Probable tRNA modification gtpase trme, domain 1"/>
    <property type="match status" value="1"/>
</dbReference>
<keyword evidence="6" id="KW-1185">Reference proteome</keyword>
<dbReference type="PANTHER" id="PTHR43757:SF2">
    <property type="entry name" value="AMINOMETHYLTRANSFERASE, MITOCHONDRIAL"/>
    <property type="match status" value="1"/>
</dbReference>
<dbReference type="PIRSF" id="PIRSF006487">
    <property type="entry name" value="GcvT"/>
    <property type="match status" value="1"/>
</dbReference>
<dbReference type="Pfam" id="PF01571">
    <property type="entry name" value="GCV_T"/>
    <property type="match status" value="1"/>
</dbReference>
<protein>
    <submittedName>
        <fullName evidence="5">Aminomethyltransferase family protein</fullName>
    </submittedName>
</protein>
<dbReference type="PANTHER" id="PTHR43757">
    <property type="entry name" value="AMINOMETHYLTRANSFERASE"/>
    <property type="match status" value="1"/>
</dbReference>
<dbReference type="InterPro" id="IPR013977">
    <property type="entry name" value="GcvT_C"/>
</dbReference>
<accession>A0AA41W670</accession>
<dbReference type="InterPro" id="IPR027266">
    <property type="entry name" value="TrmE/GcvT-like"/>
</dbReference>
<dbReference type="SUPFAM" id="SSF101790">
    <property type="entry name" value="Aminomethyltransferase beta-barrel domain"/>
    <property type="match status" value="1"/>
</dbReference>
<dbReference type="InterPro" id="IPR029043">
    <property type="entry name" value="GcvT/YgfZ_C"/>
</dbReference>
<evidence type="ECO:0000256" key="1">
    <source>
        <dbReference type="ARBA" id="ARBA00022576"/>
    </source>
</evidence>
<dbReference type="Pfam" id="PF08669">
    <property type="entry name" value="GCV_T_C"/>
    <property type="match status" value="1"/>
</dbReference>
<dbReference type="EMBL" id="JAMQGP010000002">
    <property type="protein sequence ID" value="MCM2679304.1"/>
    <property type="molecule type" value="Genomic_DNA"/>
</dbReference>
<gene>
    <name evidence="5" type="ORF">NAF29_06390</name>
</gene>
<sequence length="401" mass="44657">MDKYSSVERYPQATVQHTRALTLNTALHAKHLANGAQMEQQGGWIRPLYYGYAHKRQASVLSEALNVRRNVGMLDISTLGCIHVRGVDAVKLLDWAYTGRFSTLSLERAKYVVMTNDSGIVTDDGLVCRLKQDEFWLTTTTRGLKQVMDQLMRIVESEQFNVSVNDVTTDYAAINLTGPNARHVLAELVPLAAIENDKFPYMNHRLMAVLGFSARIIRVGFVGELSYEIHVETQHAEALWDALMAAGKTMKIRPFGLLAQRMLRLEKGHMIIGCDTTLSSTPYELSLGDLVDLCKDNFIGKQSLLNLQNTSTQLLVGVRIFSDDKPESLGIPIFSDQGLCGSLRTCDFSPSTGQVIGLAIVDRQYSCAGQALAFKSTSGRWERAEVVNMPFYDGDLVRQRL</sequence>
<evidence type="ECO:0000256" key="2">
    <source>
        <dbReference type="PIRSR" id="PIRSR006487-1"/>
    </source>
</evidence>
<keyword evidence="1" id="KW-0808">Transferase</keyword>
<name>A0AA41W670_9GAMM</name>
<organism evidence="5 6">
    <name type="scientific">Echinimonas agarilytica</name>
    <dbReference type="NCBI Taxonomy" id="1215918"/>
    <lineage>
        <taxon>Bacteria</taxon>
        <taxon>Pseudomonadati</taxon>
        <taxon>Pseudomonadota</taxon>
        <taxon>Gammaproteobacteria</taxon>
        <taxon>Alteromonadales</taxon>
        <taxon>Echinimonadaceae</taxon>
        <taxon>Echinimonas</taxon>
    </lineage>
</organism>
<dbReference type="AlphaFoldDB" id="A0AA41W670"/>
<keyword evidence="1" id="KW-0032">Aminotransferase</keyword>
<dbReference type="Proteomes" id="UP001165393">
    <property type="component" value="Unassembled WGS sequence"/>
</dbReference>
<reference evidence="5 6" key="1">
    <citation type="journal article" date="2013" name="Antonie Van Leeuwenhoek">
        <title>Echinimonas agarilytica gen. nov., sp. nov., a new gammaproteobacterium isolated from the sea urchin Strongylocentrotus intermedius.</title>
        <authorList>
            <person name="Nedashkovskaya O.I."/>
            <person name="Stenkova A.M."/>
            <person name="Zhukova N.V."/>
            <person name="Van Trappen S."/>
            <person name="Lee J.S."/>
            <person name="Kim S.B."/>
        </authorList>
    </citation>
    <scope>NUCLEOTIDE SEQUENCE [LARGE SCALE GENOMIC DNA]</scope>
    <source>
        <strain evidence="5 6">KMM 6351</strain>
    </source>
</reference>
<evidence type="ECO:0000313" key="6">
    <source>
        <dbReference type="Proteomes" id="UP001165393"/>
    </source>
</evidence>
<feature type="binding site" evidence="2">
    <location>
        <position position="228"/>
    </location>
    <ligand>
        <name>substrate</name>
    </ligand>
</feature>
<feature type="domain" description="Aminomethyltransferase C-terminal" evidence="4">
    <location>
        <begin position="315"/>
        <end position="393"/>
    </location>
</feature>
<dbReference type="RefSeq" id="WP_251260655.1">
    <property type="nucleotide sequence ID" value="NZ_JAMQGP010000002.1"/>
</dbReference>
<evidence type="ECO:0000313" key="5">
    <source>
        <dbReference type="EMBL" id="MCM2679304.1"/>
    </source>
</evidence>
<dbReference type="SUPFAM" id="SSF103025">
    <property type="entry name" value="Folate-binding domain"/>
    <property type="match status" value="1"/>
</dbReference>
<dbReference type="InterPro" id="IPR028896">
    <property type="entry name" value="GcvT/YgfZ/DmdA"/>
</dbReference>
<dbReference type="GO" id="GO:0005829">
    <property type="term" value="C:cytosol"/>
    <property type="evidence" value="ECO:0007669"/>
    <property type="project" value="TreeGrafter"/>
</dbReference>
<dbReference type="GO" id="GO:0008483">
    <property type="term" value="F:transaminase activity"/>
    <property type="evidence" value="ECO:0007669"/>
    <property type="project" value="UniProtKB-KW"/>
</dbReference>
<evidence type="ECO:0000259" key="3">
    <source>
        <dbReference type="Pfam" id="PF01571"/>
    </source>
</evidence>
<proteinExistence type="predicted"/>
<comment type="caution">
    <text evidence="5">The sequence shown here is derived from an EMBL/GenBank/DDBJ whole genome shotgun (WGS) entry which is preliminary data.</text>
</comment>
<evidence type="ECO:0000259" key="4">
    <source>
        <dbReference type="Pfam" id="PF08669"/>
    </source>
</evidence>
<feature type="domain" description="GCVT N-terminal" evidence="3">
    <location>
        <begin position="27"/>
        <end position="293"/>
    </location>
</feature>